<evidence type="ECO:0000256" key="4">
    <source>
        <dbReference type="ARBA" id="ARBA00022679"/>
    </source>
</evidence>
<dbReference type="UniPathway" id="UPA00051">
    <property type="reaction ID" value="UER00074"/>
</dbReference>
<dbReference type="AlphaFoldDB" id="A0A4R6U6S7"/>
<dbReference type="Proteomes" id="UP000295632">
    <property type="component" value="Unassembled WGS sequence"/>
</dbReference>
<feature type="binding site" evidence="8">
    <location>
        <position position="196"/>
    </location>
    <ligand>
        <name>substrate</name>
    </ligand>
</feature>
<keyword evidence="2 8" id="KW-0963">Cytoplasm</keyword>
<comment type="function">
    <text evidence="8">Transfers an acetyl group from acetyl-CoA to L-homoserine, forming acetyl-L-homoserine.</text>
</comment>
<dbReference type="EMBL" id="SNYJ01000003">
    <property type="protein sequence ID" value="TDQ41466.1"/>
    <property type="molecule type" value="Genomic_DNA"/>
</dbReference>
<comment type="similarity">
    <text evidence="8">Belongs to the MetA family.</text>
</comment>
<evidence type="ECO:0000313" key="11">
    <source>
        <dbReference type="Proteomes" id="UP000295632"/>
    </source>
</evidence>
<dbReference type="InterPro" id="IPR033752">
    <property type="entry name" value="MetA_family"/>
</dbReference>
<evidence type="ECO:0000313" key="10">
    <source>
        <dbReference type="EMBL" id="TDQ41466.1"/>
    </source>
</evidence>
<name>A0A4R6U6S7_9BACI</name>
<dbReference type="GO" id="GO:0019281">
    <property type="term" value="P:L-methionine biosynthetic process from homoserine via O-succinyl-L-homoserine and cystathionine"/>
    <property type="evidence" value="ECO:0007669"/>
    <property type="project" value="InterPro"/>
</dbReference>
<dbReference type="Gene3D" id="3.40.50.880">
    <property type="match status" value="1"/>
</dbReference>
<dbReference type="PANTHER" id="PTHR20919">
    <property type="entry name" value="HOMOSERINE O-SUCCINYLTRANSFERASE"/>
    <property type="match status" value="1"/>
</dbReference>
<keyword evidence="11" id="KW-1185">Reference proteome</keyword>
<keyword evidence="3 8" id="KW-0028">Amino-acid biosynthesis</keyword>
<evidence type="ECO:0000256" key="5">
    <source>
        <dbReference type="ARBA" id="ARBA00023167"/>
    </source>
</evidence>
<feature type="binding site" evidence="8">
    <location>
        <position position="167"/>
    </location>
    <ligand>
        <name>substrate</name>
    </ligand>
</feature>
<dbReference type="PANTHER" id="PTHR20919:SF0">
    <property type="entry name" value="HOMOSERINE O-SUCCINYLTRANSFERASE"/>
    <property type="match status" value="1"/>
</dbReference>
<organism evidence="10 11">
    <name type="scientific">Aureibacillus halotolerans</name>
    <dbReference type="NCBI Taxonomy" id="1508390"/>
    <lineage>
        <taxon>Bacteria</taxon>
        <taxon>Bacillati</taxon>
        <taxon>Bacillota</taxon>
        <taxon>Bacilli</taxon>
        <taxon>Bacillales</taxon>
        <taxon>Bacillaceae</taxon>
        <taxon>Aureibacillus</taxon>
    </lineage>
</organism>
<dbReference type="PIRSF" id="PIRSF000450">
    <property type="entry name" value="H_ser_succinyltr"/>
    <property type="match status" value="1"/>
</dbReference>
<dbReference type="InterPro" id="IPR029062">
    <property type="entry name" value="Class_I_gatase-like"/>
</dbReference>
<protein>
    <recommendedName>
        <fullName evidence="8">Homoserine O-acetyltransferase</fullName>
        <shortName evidence="8">HAT</shortName>
        <ecNumber evidence="8">2.3.1.31</ecNumber>
    </recommendedName>
    <alternativeName>
        <fullName evidence="8">Homoserine transacetylase</fullName>
        <shortName evidence="8">HTA</shortName>
    </alternativeName>
</protein>
<evidence type="ECO:0000256" key="7">
    <source>
        <dbReference type="ARBA" id="ARBA00049043"/>
    </source>
</evidence>
<dbReference type="Pfam" id="PF04204">
    <property type="entry name" value="HTS"/>
    <property type="match status" value="1"/>
</dbReference>
<evidence type="ECO:0000256" key="9">
    <source>
        <dbReference type="PIRSR" id="PIRSR000450-1"/>
    </source>
</evidence>
<dbReference type="EC" id="2.3.1.31" evidence="8"/>
<comment type="catalytic activity">
    <reaction evidence="7 8">
        <text>L-homoserine + acetyl-CoA = O-acetyl-L-homoserine + CoA</text>
        <dbReference type="Rhea" id="RHEA:13701"/>
        <dbReference type="ChEBI" id="CHEBI:57287"/>
        <dbReference type="ChEBI" id="CHEBI:57288"/>
        <dbReference type="ChEBI" id="CHEBI:57476"/>
        <dbReference type="ChEBI" id="CHEBI:57716"/>
        <dbReference type="EC" id="2.3.1.31"/>
    </reaction>
</comment>
<feature type="site" description="Important for substrate specificity" evidence="8">
    <location>
        <position position="196"/>
    </location>
</feature>
<dbReference type="NCBIfam" id="TIGR01001">
    <property type="entry name" value="metA"/>
    <property type="match status" value="1"/>
</dbReference>
<keyword evidence="5 8" id="KW-0486">Methionine biosynthesis</keyword>
<dbReference type="HAMAP" id="MF_00295">
    <property type="entry name" value="MetA_acyltransf"/>
    <property type="match status" value="1"/>
</dbReference>
<dbReference type="GO" id="GO:0005737">
    <property type="term" value="C:cytoplasm"/>
    <property type="evidence" value="ECO:0007669"/>
    <property type="project" value="UniProtKB-SubCell"/>
</dbReference>
<feature type="site" description="Important for acyl-CoA specificity" evidence="8">
    <location>
        <position position="115"/>
    </location>
</feature>
<evidence type="ECO:0000256" key="8">
    <source>
        <dbReference type="HAMAP-Rule" id="MF_00295"/>
    </source>
</evidence>
<keyword evidence="6 8" id="KW-0012">Acyltransferase</keyword>
<comment type="caution">
    <text evidence="8">Lacks conserved residue(s) required for the propagation of feature annotation.</text>
</comment>
<reference evidence="10 11" key="1">
    <citation type="submission" date="2019-03" db="EMBL/GenBank/DDBJ databases">
        <title>Genomic Encyclopedia of Type Strains, Phase IV (KMG-IV): sequencing the most valuable type-strain genomes for metagenomic binning, comparative biology and taxonomic classification.</title>
        <authorList>
            <person name="Goeker M."/>
        </authorList>
    </citation>
    <scope>NUCLEOTIDE SEQUENCE [LARGE SCALE GENOMIC DNA]</scope>
    <source>
        <strain evidence="10 11">DSM 28697</strain>
    </source>
</reference>
<feature type="active site" evidence="8">
    <location>
        <position position="241"/>
    </location>
</feature>
<evidence type="ECO:0000256" key="3">
    <source>
        <dbReference type="ARBA" id="ARBA00022605"/>
    </source>
</evidence>
<dbReference type="GO" id="GO:0008899">
    <property type="term" value="F:homoserine O-succinyltransferase activity"/>
    <property type="evidence" value="ECO:0007669"/>
    <property type="project" value="UniProtKB-UniRule"/>
</dbReference>
<dbReference type="InterPro" id="IPR005697">
    <property type="entry name" value="HST_MetA"/>
</dbReference>
<accession>A0A4R6U6S7</accession>
<comment type="caution">
    <text evidence="10">The sequence shown here is derived from an EMBL/GenBank/DDBJ whole genome shotgun (WGS) entry which is preliminary data.</text>
</comment>
<feature type="active site" description="Acyl-thioester intermediate" evidence="8 9">
    <location>
        <position position="146"/>
    </location>
</feature>
<feature type="binding site" evidence="8">
    <location>
        <position position="253"/>
    </location>
    <ligand>
        <name>substrate</name>
    </ligand>
</feature>
<dbReference type="CDD" id="cd03131">
    <property type="entry name" value="GATase1_HTS"/>
    <property type="match status" value="1"/>
</dbReference>
<keyword evidence="4 8" id="KW-0808">Transferase</keyword>
<dbReference type="GO" id="GO:0004414">
    <property type="term" value="F:homoserine O-acetyltransferase activity"/>
    <property type="evidence" value="ECO:0007669"/>
    <property type="project" value="UniProtKB-EC"/>
</dbReference>
<feature type="active site" description="Proton acceptor" evidence="8">
    <location>
        <position position="239"/>
    </location>
</feature>
<evidence type="ECO:0000256" key="1">
    <source>
        <dbReference type="ARBA" id="ARBA00004496"/>
    </source>
</evidence>
<proteinExistence type="inferred from homology"/>
<evidence type="ECO:0000256" key="6">
    <source>
        <dbReference type="ARBA" id="ARBA00023315"/>
    </source>
</evidence>
<comment type="subcellular location">
    <subcellularLocation>
        <location evidence="1 8">Cytoplasm</location>
    </subcellularLocation>
</comment>
<comment type="pathway">
    <text evidence="8">Amino-acid biosynthesis; L-methionine biosynthesis via de novo pathway; O-acetyl-L-homoserine from L-homoserine: step 1/1.</text>
</comment>
<gene>
    <name evidence="8" type="primary">metAA</name>
    <name evidence="10" type="ORF">EV213_10343</name>
</gene>
<evidence type="ECO:0000256" key="2">
    <source>
        <dbReference type="ARBA" id="ARBA00022490"/>
    </source>
</evidence>
<sequence>MTRAMPINIPSNLPAKEVLEKEKIFVMDESRAYSQDIRPLNIAIFNIMPKKEEAETQHLRLLSNSPLQLNITLLHPSTHLSKTTDGKHLNAFYKTFEEVKDRNFDGMIITGAPIEHLDFCEVNYWNELSEMLDWTKTHVTSTLHVCWGAQAGLKHHYNIGKFKLEEKCFGVFEHQILEQNCDLLRGFDDRFFVPHSRHTNTRREDIESEEELTLLSYSEEAGVCLVQSKDKKQVFLTGHPEYETHSLADEYNRDITNGSPIDIPKNYFINDQPSQLPLHLWRAHANLLYMNWLNYYVYQATPYQW</sequence>
<dbReference type="FunFam" id="3.40.50.880:FF:000004">
    <property type="entry name" value="Homoserine O-succinyltransferase"/>
    <property type="match status" value="1"/>
</dbReference>
<dbReference type="SUPFAM" id="SSF52317">
    <property type="entry name" value="Class I glutamine amidotransferase-like"/>
    <property type="match status" value="1"/>
</dbReference>